<protein>
    <submittedName>
        <fullName evidence="1">Uncharacterized protein</fullName>
    </submittedName>
</protein>
<name>K0T974_THAOC</name>
<dbReference type="Proteomes" id="UP000266841">
    <property type="component" value="Unassembled WGS sequence"/>
</dbReference>
<dbReference type="eggNOG" id="ENOG502S7MZ">
    <property type="taxonomic scope" value="Eukaryota"/>
</dbReference>
<dbReference type="EMBL" id="AGNL01004351">
    <property type="protein sequence ID" value="EJK73614.1"/>
    <property type="molecule type" value="Genomic_DNA"/>
</dbReference>
<evidence type="ECO:0000313" key="2">
    <source>
        <dbReference type="Proteomes" id="UP000266841"/>
    </source>
</evidence>
<organism evidence="1 2">
    <name type="scientific">Thalassiosira oceanica</name>
    <name type="common">Marine diatom</name>
    <dbReference type="NCBI Taxonomy" id="159749"/>
    <lineage>
        <taxon>Eukaryota</taxon>
        <taxon>Sar</taxon>
        <taxon>Stramenopiles</taxon>
        <taxon>Ochrophyta</taxon>
        <taxon>Bacillariophyta</taxon>
        <taxon>Coscinodiscophyceae</taxon>
        <taxon>Thalassiosirophycidae</taxon>
        <taxon>Thalassiosirales</taxon>
        <taxon>Thalassiosiraceae</taxon>
        <taxon>Thalassiosira</taxon>
    </lineage>
</organism>
<dbReference type="Gene3D" id="1.25.40.10">
    <property type="entry name" value="Tetratricopeptide repeat domain"/>
    <property type="match status" value="1"/>
</dbReference>
<accession>K0T974</accession>
<sequence>MNDICPFCRTTLTADSVALIHAILQKRQQGQHAAIANLGNQYYYGQQQLTKDVPWAIELYTEAAGPAELGSLNAHSELGRMRGYQNRPLVPILASAKAVDPAMTDDFGLEFDALNPNIALSDKEAPVVTSLALKFGDFQTVIYMLPTRRRAPWGLSPAGEFGQCPRALSTLPYECFNWRRFPPVEYDTKPKHESKARNIGRAEETEMIRSGIQDRRTIDLDVKRPADHDGASPDTRNRRETKLWTILSSTNYVAVSAISAVALKFAVEQLISAVTLPAPNGTIELTIFLICCSIFEMISKS</sequence>
<keyword evidence="2" id="KW-1185">Reference proteome</keyword>
<gene>
    <name evidence="1" type="ORF">THAOC_04750</name>
</gene>
<dbReference type="InterPro" id="IPR011990">
    <property type="entry name" value="TPR-like_helical_dom_sf"/>
</dbReference>
<evidence type="ECO:0000313" key="1">
    <source>
        <dbReference type="EMBL" id="EJK73614.1"/>
    </source>
</evidence>
<dbReference type="AlphaFoldDB" id="K0T974"/>
<reference evidence="1 2" key="1">
    <citation type="journal article" date="2012" name="Genome Biol.">
        <title>Genome and low-iron response of an oceanic diatom adapted to chronic iron limitation.</title>
        <authorList>
            <person name="Lommer M."/>
            <person name="Specht M."/>
            <person name="Roy A.S."/>
            <person name="Kraemer L."/>
            <person name="Andreson R."/>
            <person name="Gutowska M.A."/>
            <person name="Wolf J."/>
            <person name="Bergner S.V."/>
            <person name="Schilhabel M.B."/>
            <person name="Klostermeier U.C."/>
            <person name="Beiko R.G."/>
            <person name="Rosenstiel P."/>
            <person name="Hippler M."/>
            <person name="Laroche J."/>
        </authorList>
    </citation>
    <scope>NUCLEOTIDE SEQUENCE [LARGE SCALE GENOMIC DNA]</scope>
    <source>
        <strain evidence="1 2">CCMP1005</strain>
    </source>
</reference>
<proteinExistence type="predicted"/>
<comment type="caution">
    <text evidence="1">The sequence shown here is derived from an EMBL/GenBank/DDBJ whole genome shotgun (WGS) entry which is preliminary data.</text>
</comment>